<accession>A0A4S8JIV5</accession>
<feature type="compositionally biased region" description="Basic and acidic residues" evidence="1">
    <location>
        <begin position="11"/>
        <end position="31"/>
    </location>
</feature>
<feature type="region of interest" description="Disordered" evidence="1">
    <location>
        <begin position="1"/>
        <end position="43"/>
    </location>
</feature>
<reference evidence="2 3" key="1">
    <citation type="journal article" date="2019" name="Nat. Plants">
        <title>Genome sequencing of Musa balbisiana reveals subgenome evolution and function divergence in polyploid bananas.</title>
        <authorList>
            <person name="Yao X."/>
        </authorList>
    </citation>
    <scope>NUCLEOTIDE SEQUENCE [LARGE SCALE GENOMIC DNA]</scope>
    <source>
        <strain evidence="3">cv. DH-PKW</strain>
        <tissue evidence="2">Leaves</tissue>
    </source>
</reference>
<dbReference type="EMBL" id="PYDT01000005">
    <property type="protein sequence ID" value="THU61509.1"/>
    <property type="molecule type" value="Genomic_DNA"/>
</dbReference>
<proteinExistence type="predicted"/>
<organism evidence="2 3">
    <name type="scientific">Musa balbisiana</name>
    <name type="common">Banana</name>
    <dbReference type="NCBI Taxonomy" id="52838"/>
    <lineage>
        <taxon>Eukaryota</taxon>
        <taxon>Viridiplantae</taxon>
        <taxon>Streptophyta</taxon>
        <taxon>Embryophyta</taxon>
        <taxon>Tracheophyta</taxon>
        <taxon>Spermatophyta</taxon>
        <taxon>Magnoliopsida</taxon>
        <taxon>Liliopsida</taxon>
        <taxon>Zingiberales</taxon>
        <taxon>Musaceae</taxon>
        <taxon>Musa</taxon>
    </lineage>
</organism>
<gene>
    <name evidence="2" type="ORF">C4D60_Mb07t24030</name>
</gene>
<comment type="caution">
    <text evidence="2">The sequence shown here is derived from an EMBL/GenBank/DDBJ whole genome shotgun (WGS) entry which is preliminary data.</text>
</comment>
<protein>
    <submittedName>
        <fullName evidence="2">Uncharacterized protein</fullName>
    </submittedName>
</protein>
<evidence type="ECO:0000313" key="3">
    <source>
        <dbReference type="Proteomes" id="UP000317650"/>
    </source>
</evidence>
<evidence type="ECO:0000256" key="1">
    <source>
        <dbReference type="SAM" id="MobiDB-lite"/>
    </source>
</evidence>
<dbReference type="Proteomes" id="UP000317650">
    <property type="component" value="Chromosome 7"/>
</dbReference>
<dbReference type="AlphaFoldDB" id="A0A4S8JIV5"/>
<sequence>MMHAAAAATQENKKNEKIKLEMSNDCRDRNHTFNQPWSGKKSLRRRQTSVEVLGSGAVTACLRS</sequence>
<evidence type="ECO:0000313" key="2">
    <source>
        <dbReference type="EMBL" id="THU61509.1"/>
    </source>
</evidence>
<keyword evidence="3" id="KW-1185">Reference proteome</keyword>
<name>A0A4S8JIV5_MUSBA</name>